<name>A0ABZ1CY71_9TREE</name>
<feature type="compositionally biased region" description="Basic and acidic residues" evidence="1">
    <location>
        <begin position="46"/>
        <end position="56"/>
    </location>
</feature>
<feature type="region of interest" description="Disordered" evidence="1">
    <location>
        <begin position="1"/>
        <end position="63"/>
    </location>
</feature>
<organism evidence="2 3">
    <name type="scientific">Kwoniella shivajii</name>
    <dbReference type="NCBI Taxonomy" id="564305"/>
    <lineage>
        <taxon>Eukaryota</taxon>
        <taxon>Fungi</taxon>
        <taxon>Dikarya</taxon>
        <taxon>Basidiomycota</taxon>
        <taxon>Agaricomycotina</taxon>
        <taxon>Tremellomycetes</taxon>
        <taxon>Tremellales</taxon>
        <taxon>Cryptococcaceae</taxon>
        <taxon>Kwoniella</taxon>
    </lineage>
</organism>
<gene>
    <name evidence="2" type="ORF">IL334_003063</name>
</gene>
<evidence type="ECO:0000313" key="3">
    <source>
        <dbReference type="Proteomes" id="UP001329825"/>
    </source>
</evidence>
<feature type="region of interest" description="Disordered" evidence="1">
    <location>
        <begin position="214"/>
        <end position="237"/>
    </location>
</feature>
<dbReference type="EMBL" id="CP141884">
    <property type="protein sequence ID" value="WRT66110.1"/>
    <property type="molecule type" value="Genomic_DNA"/>
</dbReference>
<protein>
    <submittedName>
        <fullName evidence="2">Uncharacterized protein</fullName>
    </submittedName>
</protein>
<keyword evidence="3" id="KW-1185">Reference proteome</keyword>
<dbReference type="GeneID" id="87955194"/>
<dbReference type="RefSeq" id="XP_062790850.1">
    <property type="nucleotide sequence ID" value="XM_062934799.1"/>
</dbReference>
<evidence type="ECO:0000256" key="1">
    <source>
        <dbReference type="SAM" id="MobiDB-lite"/>
    </source>
</evidence>
<reference evidence="2 3" key="1">
    <citation type="submission" date="2024-01" db="EMBL/GenBank/DDBJ databases">
        <title>Comparative genomics of Cryptococcus and Kwoniella reveals pathogenesis evolution and contrasting modes of karyotype evolution via chromosome fusion or intercentromeric recombination.</title>
        <authorList>
            <person name="Coelho M.A."/>
            <person name="David-Palma M."/>
            <person name="Shea T."/>
            <person name="Bowers K."/>
            <person name="McGinley-Smith S."/>
            <person name="Mohammad A.W."/>
            <person name="Gnirke A."/>
            <person name="Yurkov A.M."/>
            <person name="Nowrousian M."/>
            <person name="Sun S."/>
            <person name="Cuomo C.A."/>
            <person name="Heitman J."/>
        </authorList>
    </citation>
    <scope>NUCLEOTIDE SEQUENCE [LARGE SCALE GENOMIC DNA]</scope>
    <source>
        <strain evidence="2">CBS 11374</strain>
    </source>
</reference>
<dbReference type="Proteomes" id="UP001329825">
    <property type="component" value="Chromosome 4"/>
</dbReference>
<feature type="compositionally biased region" description="Low complexity" evidence="1">
    <location>
        <begin position="23"/>
        <end position="35"/>
    </location>
</feature>
<evidence type="ECO:0000313" key="2">
    <source>
        <dbReference type="EMBL" id="WRT66110.1"/>
    </source>
</evidence>
<accession>A0ABZ1CY71</accession>
<sequence length="237" mass="27004">MSTNRSATEFSYPGVQIPPEYLSSFSSKPDASPSSRTAEEGSEWQIDDKASEDPRGNGDSTQMSHFATHALPTLRFDGTNVRIREASLVEPATGDTSPSQVEAPHEYATFASSHKDWQKRALDRQIDKIIGLFSLSQLKTVRDHGEVTIPGKEDNVTVTMDAIDVACIHNQKLETYWRDFGKDGTLSRLLIWIEEAIKYHGKDPEERRFMREKAEWEKRRRRSKKVSTAPEQHRNLR</sequence>
<proteinExistence type="predicted"/>